<reference evidence="2" key="1">
    <citation type="journal article" date="2023" name="Science">
        <title>Genome structures resolve the early diversification of teleost fishes.</title>
        <authorList>
            <person name="Parey E."/>
            <person name="Louis A."/>
            <person name="Montfort J."/>
            <person name="Bouchez O."/>
            <person name="Roques C."/>
            <person name="Iampietro C."/>
            <person name="Lluch J."/>
            <person name="Castinel A."/>
            <person name="Donnadieu C."/>
            <person name="Desvignes T."/>
            <person name="Floi Bucao C."/>
            <person name="Jouanno E."/>
            <person name="Wen M."/>
            <person name="Mejri S."/>
            <person name="Dirks R."/>
            <person name="Jansen H."/>
            <person name="Henkel C."/>
            <person name="Chen W.J."/>
            <person name="Zahm M."/>
            <person name="Cabau C."/>
            <person name="Klopp C."/>
            <person name="Thompson A.W."/>
            <person name="Robinson-Rechavi M."/>
            <person name="Braasch I."/>
            <person name="Lecointre G."/>
            <person name="Bobe J."/>
            <person name="Postlethwait J.H."/>
            <person name="Berthelot C."/>
            <person name="Roest Crollius H."/>
            <person name="Guiguen Y."/>
        </authorList>
    </citation>
    <scope>NUCLEOTIDE SEQUENCE</scope>
    <source>
        <strain evidence="2">NC1722</strain>
    </source>
</reference>
<feature type="region of interest" description="Disordered" evidence="1">
    <location>
        <begin position="96"/>
        <end position="117"/>
    </location>
</feature>
<dbReference type="AlphaFoldDB" id="A0AAD7RGE0"/>
<gene>
    <name evidence="2" type="ORF">AAFF_G00213910</name>
</gene>
<organism evidence="2 3">
    <name type="scientific">Aldrovandia affinis</name>
    <dbReference type="NCBI Taxonomy" id="143900"/>
    <lineage>
        <taxon>Eukaryota</taxon>
        <taxon>Metazoa</taxon>
        <taxon>Chordata</taxon>
        <taxon>Craniata</taxon>
        <taxon>Vertebrata</taxon>
        <taxon>Euteleostomi</taxon>
        <taxon>Actinopterygii</taxon>
        <taxon>Neopterygii</taxon>
        <taxon>Teleostei</taxon>
        <taxon>Notacanthiformes</taxon>
        <taxon>Halosauridae</taxon>
        <taxon>Aldrovandia</taxon>
    </lineage>
</organism>
<protein>
    <submittedName>
        <fullName evidence="2">Uncharacterized protein</fullName>
    </submittedName>
</protein>
<proteinExistence type="predicted"/>
<keyword evidence="3" id="KW-1185">Reference proteome</keyword>
<accession>A0AAD7RGE0</accession>
<comment type="caution">
    <text evidence="2">The sequence shown here is derived from an EMBL/GenBank/DDBJ whole genome shotgun (WGS) entry which is preliminary data.</text>
</comment>
<evidence type="ECO:0000256" key="1">
    <source>
        <dbReference type="SAM" id="MobiDB-lite"/>
    </source>
</evidence>
<evidence type="ECO:0000313" key="2">
    <source>
        <dbReference type="EMBL" id="KAJ8383821.1"/>
    </source>
</evidence>
<dbReference type="EMBL" id="JAINUG010000284">
    <property type="protein sequence ID" value="KAJ8383821.1"/>
    <property type="molecule type" value="Genomic_DNA"/>
</dbReference>
<evidence type="ECO:0000313" key="3">
    <source>
        <dbReference type="Proteomes" id="UP001221898"/>
    </source>
</evidence>
<name>A0AAD7RGE0_9TELE</name>
<dbReference type="Proteomes" id="UP001221898">
    <property type="component" value="Unassembled WGS sequence"/>
</dbReference>
<sequence>MRREPVAKTRLAQTPEKRLDRRWAVKQRVGEAARGLRAARPRRDASRGWHVLGAALRAPHGTLHGGQWKTTASLLPRAITHGDTCCAGRCEAVPPQTLSTSAGTHARLPGHHSPVSC</sequence>